<dbReference type="Gene3D" id="3.30.70.100">
    <property type="match status" value="1"/>
</dbReference>
<dbReference type="InterPro" id="IPR052936">
    <property type="entry name" value="Jasmonate_Hydroxylase-like"/>
</dbReference>
<keyword evidence="4" id="KW-1185">Reference proteome</keyword>
<proteinExistence type="predicted"/>
<dbReference type="RefSeq" id="WP_222208991.1">
    <property type="nucleotide sequence ID" value="NZ_CAJZAH010000001.1"/>
</dbReference>
<evidence type="ECO:0000256" key="1">
    <source>
        <dbReference type="SAM" id="MobiDB-lite"/>
    </source>
</evidence>
<dbReference type="InterPro" id="IPR007138">
    <property type="entry name" value="ABM_dom"/>
</dbReference>
<dbReference type="EMBL" id="CAJZAH010000001">
    <property type="protein sequence ID" value="CAG9169534.1"/>
    <property type="molecule type" value="Genomic_DNA"/>
</dbReference>
<sequence>MIAVIFEVEPAPGRQDAYLDIAAQLRPTLEAIDGFISVERFQSLTTPGKLLSLSFFRDEAAVLAWRNTLDHRRAQAAGRGGVFAGYRLRVAQVLRDYGMHERDEAPADSRAVHDAGAAPRAG</sequence>
<dbReference type="PANTHER" id="PTHR37811">
    <property type="entry name" value="BLL5343 PROTEIN"/>
    <property type="match status" value="1"/>
</dbReference>
<evidence type="ECO:0000259" key="2">
    <source>
        <dbReference type="PROSITE" id="PS51725"/>
    </source>
</evidence>
<evidence type="ECO:0000313" key="3">
    <source>
        <dbReference type="EMBL" id="CAG9169534.1"/>
    </source>
</evidence>
<dbReference type="SUPFAM" id="SSF54909">
    <property type="entry name" value="Dimeric alpha+beta barrel"/>
    <property type="match status" value="1"/>
</dbReference>
<protein>
    <recommendedName>
        <fullName evidence="2">ABM domain-containing protein</fullName>
    </recommendedName>
</protein>
<organism evidence="3 4">
    <name type="scientific">Cupriavidus respiraculi</name>
    <dbReference type="NCBI Taxonomy" id="195930"/>
    <lineage>
        <taxon>Bacteria</taxon>
        <taxon>Pseudomonadati</taxon>
        <taxon>Pseudomonadota</taxon>
        <taxon>Betaproteobacteria</taxon>
        <taxon>Burkholderiales</taxon>
        <taxon>Burkholderiaceae</taxon>
        <taxon>Cupriavidus</taxon>
    </lineage>
</organism>
<dbReference type="PANTHER" id="PTHR37811:SF2">
    <property type="entry name" value="ABM DOMAIN-CONTAINING PROTEIN"/>
    <property type="match status" value="1"/>
</dbReference>
<reference evidence="3 4" key="1">
    <citation type="submission" date="2021-08" db="EMBL/GenBank/DDBJ databases">
        <authorList>
            <person name="Peeters C."/>
        </authorList>
    </citation>
    <scope>NUCLEOTIDE SEQUENCE [LARGE SCALE GENOMIC DNA]</scope>
    <source>
        <strain evidence="3 4">LMG 21510</strain>
    </source>
</reference>
<dbReference type="InterPro" id="IPR011008">
    <property type="entry name" value="Dimeric_a/b-barrel"/>
</dbReference>
<feature type="domain" description="ABM" evidence="2">
    <location>
        <begin position="2"/>
        <end position="91"/>
    </location>
</feature>
<dbReference type="Proteomes" id="UP000721236">
    <property type="component" value="Unassembled WGS sequence"/>
</dbReference>
<evidence type="ECO:0000313" key="4">
    <source>
        <dbReference type="Proteomes" id="UP000721236"/>
    </source>
</evidence>
<feature type="region of interest" description="Disordered" evidence="1">
    <location>
        <begin position="102"/>
        <end position="122"/>
    </location>
</feature>
<feature type="compositionally biased region" description="Basic and acidic residues" evidence="1">
    <location>
        <begin position="102"/>
        <end position="113"/>
    </location>
</feature>
<dbReference type="Pfam" id="PF03992">
    <property type="entry name" value="ABM"/>
    <property type="match status" value="1"/>
</dbReference>
<dbReference type="PROSITE" id="PS51725">
    <property type="entry name" value="ABM"/>
    <property type="match status" value="1"/>
</dbReference>
<accession>A0ABM8WQ19</accession>
<name>A0ABM8WQ19_9BURK</name>
<comment type="caution">
    <text evidence="3">The sequence shown here is derived from an EMBL/GenBank/DDBJ whole genome shotgun (WGS) entry which is preliminary data.</text>
</comment>
<gene>
    <name evidence="3" type="ORF">LMG21510_01476</name>
</gene>